<keyword evidence="4" id="KW-0058">Aromatic hydrocarbons catabolism</keyword>
<sequence>MDTTHTINFIDVEHGRQSHKIYQDQTLFELECERIFARCWLFLTHECAIPNYGDFVTTRMGTDEVIVMRQKDNSIKAFLNVCRHRGARLCAVEAGNARGFACNYHGWAYGADGSLLSVPFENEIYQKRLDKCKNGLHEIGKVESYHGFVYGCFDTDAPNLKEYLGDFAWYLDLWMEAGGGIELVGPPARCFIEANWKAPSENFVGDAYHVGWTHASALRSGQSGFAGMAGNNVLPPAGAGLQVTTQHGHGIGALYDVYAGVHDNELSEELMAWGVAKEQVLKDKIGPIRARLYRSHLNGTIFPNTSFLTGSGVFKVWQPHGPKKTEVLTWAMVEKDMPPDMKERISRSVQRTFGIAGYWETEDNDNMESETHMGRGFMAGKKMLNSQMGISGDRQDPDYPGIVGDSAVGETSYRGYYRFYNALIQSSNWEEVNARSNDWVNELITARPEK</sequence>
<comment type="similarity">
    <text evidence="1">Belongs to the bacterial ring-hydroxylating dioxygenase alpha subunit family.</text>
</comment>
<proteinExistence type="inferred from homology"/>
<dbReference type="InterPro" id="IPR001663">
    <property type="entry name" value="Rng_hydr_dOase-A"/>
</dbReference>
<feature type="domain" description="Rieske" evidence="10">
    <location>
        <begin position="40"/>
        <end position="138"/>
    </location>
</feature>
<keyword evidence="6" id="KW-0560">Oxidoreductase</keyword>
<keyword evidence="7" id="KW-0408">Iron</keyword>
<evidence type="ECO:0000259" key="10">
    <source>
        <dbReference type="PROSITE" id="PS51296"/>
    </source>
</evidence>
<dbReference type="SUPFAM" id="SSF55961">
    <property type="entry name" value="Bet v1-like"/>
    <property type="match status" value="1"/>
</dbReference>
<evidence type="ECO:0000256" key="9">
    <source>
        <dbReference type="ARBA" id="ARBA00023027"/>
    </source>
</evidence>
<dbReference type="PANTHER" id="PTHR43756:SF1">
    <property type="entry name" value="3-PHENYLPROPIONATE_CINNAMIC ACID DIOXYGENASE SUBUNIT ALPHA"/>
    <property type="match status" value="1"/>
</dbReference>
<evidence type="ECO:0000313" key="12">
    <source>
        <dbReference type="Proteomes" id="UP000054683"/>
    </source>
</evidence>
<dbReference type="OrthoDB" id="9790995at2"/>
<dbReference type="InterPro" id="IPR015879">
    <property type="entry name" value="Ring_hydroxy_dOase_asu_C_dom"/>
</dbReference>
<keyword evidence="8" id="KW-0411">Iron-sulfur</keyword>
<keyword evidence="3" id="KW-0479">Metal-binding</keyword>
<evidence type="ECO:0000256" key="5">
    <source>
        <dbReference type="ARBA" id="ARBA00022964"/>
    </source>
</evidence>
<name>A0A158GIC8_9BURK</name>
<dbReference type="CDD" id="cd08881">
    <property type="entry name" value="RHO_alpha_C_NDO-like"/>
    <property type="match status" value="1"/>
</dbReference>
<keyword evidence="5 11" id="KW-0223">Dioxygenase</keyword>
<evidence type="ECO:0000256" key="4">
    <source>
        <dbReference type="ARBA" id="ARBA00022797"/>
    </source>
</evidence>
<evidence type="ECO:0000256" key="1">
    <source>
        <dbReference type="ARBA" id="ARBA00008751"/>
    </source>
</evidence>
<dbReference type="PROSITE" id="PS00570">
    <property type="entry name" value="RING_HYDROXYL_ALPHA"/>
    <property type="match status" value="1"/>
</dbReference>
<dbReference type="Proteomes" id="UP000054683">
    <property type="component" value="Unassembled WGS sequence"/>
</dbReference>
<evidence type="ECO:0000313" key="11">
    <source>
        <dbReference type="EMBL" id="SAL31878.1"/>
    </source>
</evidence>
<dbReference type="Pfam" id="PF00848">
    <property type="entry name" value="Ring_hydroxyl_A"/>
    <property type="match status" value="1"/>
</dbReference>
<dbReference type="Pfam" id="PF00355">
    <property type="entry name" value="Rieske"/>
    <property type="match status" value="1"/>
</dbReference>
<gene>
    <name evidence="11" type="ORF">AWB69_02718</name>
</gene>
<dbReference type="RefSeq" id="WP_156528833.1">
    <property type="nucleotide sequence ID" value="NZ_FCOK02000015.1"/>
</dbReference>
<dbReference type="InterPro" id="IPR017941">
    <property type="entry name" value="Rieske_2Fe-2S"/>
</dbReference>
<evidence type="ECO:0000256" key="8">
    <source>
        <dbReference type="ARBA" id="ARBA00023014"/>
    </source>
</evidence>
<organism evidence="11 12">
    <name type="scientific">Caballeronia udeis</name>
    <dbReference type="NCBI Taxonomy" id="1232866"/>
    <lineage>
        <taxon>Bacteria</taxon>
        <taxon>Pseudomonadati</taxon>
        <taxon>Pseudomonadota</taxon>
        <taxon>Betaproteobacteria</taxon>
        <taxon>Burkholderiales</taxon>
        <taxon>Burkholderiaceae</taxon>
        <taxon>Caballeronia</taxon>
    </lineage>
</organism>
<dbReference type="SUPFAM" id="SSF50022">
    <property type="entry name" value="ISP domain"/>
    <property type="match status" value="1"/>
</dbReference>
<dbReference type="InterPro" id="IPR015881">
    <property type="entry name" value="ARHD_Rieske_2Fe_2S"/>
</dbReference>
<evidence type="ECO:0000256" key="7">
    <source>
        <dbReference type="ARBA" id="ARBA00023004"/>
    </source>
</evidence>
<dbReference type="GO" id="GO:0051537">
    <property type="term" value="F:2 iron, 2 sulfur cluster binding"/>
    <property type="evidence" value="ECO:0007669"/>
    <property type="project" value="UniProtKB-KW"/>
</dbReference>
<dbReference type="Gene3D" id="2.102.10.10">
    <property type="entry name" value="Rieske [2Fe-2S] iron-sulphur domain"/>
    <property type="match status" value="1"/>
</dbReference>
<dbReference type="PRINTS" id="PR00090">
    <property type="entry name" value="RNGDIOXGNASE"/>
</dbReference>
<dbReference type="GO" id="GO:0051213">
    <property type="term" value="F:dioxygenase activity"/>
    <property type="evidence" value="ECO:0007669"/>
    <property type="project" value="UniProtKB-KW"/>
</dbReference>
<evidence type="ECO:0000256" key="2">
    <source>
        <dbReference type="ARBA" id="ARBA00022714"/>
    </source>
</evidence>
<dbReference type="PANTHER" id="PTHR43756">
    <property type="entry name" value="CHOLINE MONOOXYGENASE, CHLOROPLASTIC"/>
    <property type="match status" value="1"/>
</dbReference>
<keyword evidence="2" id="KW-0001">2Fe-2S</keyword>
<dbReference type="AlphaFoldDB" id="A0A158GIC8"/>
<dbReference type="PROSITE" id="PS51296">
    <property type="entry name" value="RIESKE"/>
    <property type="match status" value="1"/>
</dbReference>
<accession>A0A158GIC8</accession>
<evidence type="ECO:0000256" key="6">
    <source>
        <dbReference type="ARBA" id="ARBA00023002"/>
    </source>
</evidence>
<dbReference type="InterPro" id="IPR043266">
    <property type="entry name" value="RHO_NdoB-like_C"/>
</dbReference>
<protein>
    <submittedName>
        <fullName evidence="11">Benzoate 1,2-dioxygenase subunit alpha</fullName>
    </submittedName>
</protein>
<dbReference type="Gene3D" id="3.90.380.10">
    <property type="entry name" value="Naphthalene 1,2-dioxygenase Alpha Subunit, Chain A, domain 1"/>
    <property type="match status" value="1"/>
</dbReference>
<dbReference type="EMBL" id="FCOK02000015">
    <property type="protein sequence ID" value="SAL31878.1"/>
    <property type="molecule type" value="Genomic_DNA"/>
</dbReference>
<reference evidence="11 12" key="1">
    <citation type="submission" date="2016-01" db="EMBL/GenBank/DDBJ databases">
        <authorList>
            <person name="Oliw E.H."/>
        </authorList>
    </citation>
    <scope>NUCLEOTIDE SEQUENCE [LARGE SCALE GENOMIC DNA]</scope>
    <source>
        <strain evidence="11">LMG 27134</strain>
    </source>
</reference>
<dbReference type="GO" id="GO:0005506">
    <property type="term" value="F:iron ion binding"/>
    <property type="evidence" value="ECO:0007669"/>
    <property type="project" value="InterPro"/>
</dbReference>
<evidence type="ECO:0000256" key="3">
    <source>
        <dbReference type="ARBA" id="ARBA00022723"/>
    </source>
</evidence>
<dbReference type="InterPro" id="IPR036922">
    <property type="entry name" value="Rieske_2Fe-2S_sf"/>
</dbReference>
<keyword evidence="9" id="KW-0520">NAD</keyword>